<name>A0A7J3Y032_9CREN</name>
<dbReference type="InterPro" id="IPR008571">
    <property type="entry name" value="HerA-like"/>
</dbReference>
<dbReference type="AlphaFoldDB" id="A0A7J3Y032"/>
<keyword evidence="7" id="KW-0547">Nucleotide-binding</keyword>
<feature type="transmembrane region" description="Helical" evidence="5">
    <location>
        <begin position="67"/>
        <end position="86"/>
    </location>
</feature>
<reference evidence="7" key="1">
    <citation type="journal article" date="2020" name="mSystems">
        <title>Genome- and Community-Level Interaction Insights into Carbon Utilization and Element Cycling Functions of Hydrothermarchaeota in Hydrothermal Sediment.</title>
        <authorList>
            <person name="Zhou Z."/>
            <person name="Liu Y."/>
            <person name="Xu W."/>
            <person name="Pan J."/>
            <person name="Luo Z.H."/>
            <person name="Li M."/>
        </authorList>
    </citation>
    <scope>NUCLEOTIDE SEQUENCE [LARGE SCALE GENOMIC DNA]</scope>
    <source>
        <strain evidence="7">SpSt-110</strain>
    </source>
</reference>
<comment type="catalytic activity">
    <reaction evidence="2">
        <text>Couples ATP hydrolysis with the unwinding of duplex DNA by translocating in the 3'-5' direction.</text>
        <dbReference type="EC" id="5.6.2.4"/>
    </reaction>
</comment>
<evidence type="ECO:0000256" key="4">
    <source>
        <dbReference type="ARBA" id="ARBA00048988"/>
    </source>
</evidence>
<protein>
    <submittedName>
        <fullName evidence="7">ATP-binding protein</fullName>
    </submittedName>
</protein>
<feature type="domain" description="AAA+ ATPase" evidence="6">
    <location>
        <begin position="301"/>
        <end position="573"/>
    </location>
</feature>
<evidence type="ECO:0000256" key="1">
    <source>
        <dbReference type="ARBA" id="ARBA00007816"/>
    </source>
</evidence>
<dbReference type="SMART" id="SM00382">
    <property type="entry name" value="AAA"/>
    <property type="match status" value="1"/>
</dbReference>
<comment type="similarity">
    <text evidence="1">Belongs to the HerA family.</text>
</comment>
<feature type="transmembrane region" description="Helical" evidence="5">
    <location>
        <begin position="170"/>
        <end position="193"/>
    </location>
</feature>
<organism evidence="7">
    <name type="scientific">Thermogladius calderae</name>
    <dbReference type="NCBI Taxonomy" id="1200300"/>
    <lineage>
        <taxon>Archaea</taxon>
        <taxon>Thermoproteota</taxon>
        <taxon>Thermoprotei</taxon>
        <taxon>Desulfurococcales</taxon>
        <taxon>Desulfurococcaceae</taxon>
        <taxon>Thermogladius</taxon>
    </lineage>
</organism>
<dbReference type="Pfam" id="PF01935">
    <property type="entry name" value="DUF87"/>
    <property type="match status" value="1"/>
</dbReference>
<dbReference type="GO" id="GO:0043139">
    <property type="term" value="F:5'-3' DNA helicase activity"/>
    <property type="evidence" value="ECO:0007669"/>
    <property type="project" value="UniProtKB-EC"/>
</dbReference>
<sequence>MGLFKTFRPLLLVLAELLLLSIYATIRSRLAATLGEFSLLASGILDPVLAASTVLAYSLITAVAYDSLIIAALNGAWFYIVSTFIFGSRGGVFTLDGFTYFLSILVVGFYFIYVKMIRGDVLKYFPHSIAVLGRRRIQGSRFFPAFLAIYFYALSASITPSFLLGKISGFNILVLQLLPINILFSSLSVYITSSCADSSIGLKDAITGCIGFAVASATGLLAVTVLASEFLWYFSVEVGYRLSDVVDLLGEGGLDLGFGIGVARKGKRLDPVKLPGLGAMGDDWYWGRLGVQLSINPEKLANTHVIVIGSSGMGKSTFVKNLVKELASREGFNIMIFDPHGEYIELAGLVGNVTLINPWDLGLNILHLGSRSPRERARRLSDIVAGFFNLGPIQRRALEDLIVETYRRKGILEEDRSTWSRQPPTLRDLVETCVEESSSKEVYASLLPYVRTLEETLSHGVKAGGVPSLLEGNVIVDLSSAPDDYARLIYVDLILQQAIGEMHKRGLNRRLVIVVEEAASLTRSRVLEEALSRLYMESRKFGFSIISVVQNPFTLPESIIVNSGVRVVFGLGEPRSISYVARLLSPGGPSEKLRLIEKTLSKLRPGYYMVSLLGSENIFLASKTYKPNRQGVAS</sequence>
<dbReference type="SUPFAM" id="SSF52540">
    <property type="entry name" value="P-loop containing nucleoside triphosphate hydrolases"/>
    <property type="match status" value="1"/>
</dbReference>
<keyword evidence="7" id="KW-0067">ATP-binding</keyword>
<dbReference type="GO" id="GO:0005524">
    <property type="term" value="F:ATP binding"/>
    <property type="evidence" value="ECO:0007669"/>
    <property type="project" value="UniProtKB-KW"/>
</dbReference>
<feature type="transmembrane region" description="Helical" evidence="5">
    <location>
        <begin position="205"/>
        <end position="234"/>
    </location>
</feature>
<feature type="transmembrane region" description="Helical" evidence="5">
    <location>
        <begin position="98"/>
        <end position="114"/>
    </location>
</feature>
<dbReference type="InterPro" id="IPR002789">
    <property type="entry name" value="HerA_central"/>
</dbReference>
<feature type="transmembrane region" description="Helical" evidence="5">
    <location>
        <begin position="142"/>
        <end position="164"/>
    </location>
</feature>
<proteinExistence type="inferred from homology"/>
<keyword evidence="5" id="KW-0472">Membrane</keyword>
<dbReference type="InterPro" id="IPR027417">
    <property type="entry name" value="P-loop_NTPase"/>
</dbReference>
<comment type="catalytic activity">
    <reaction evidence="4">
        <text>ATP + H2O = ADP + phosphate + H(+)</text>
        <dbReference type="Rhea" id="RHEA:13065"/>
        <dbReference type="ChEBI" id="CHEBI:15377"/>
        <dbReference type="ChEBI" id="CHEBI:15378"/>
        <dbReference type="ChEBI" id="CHEBI:30616"/>
        <dbReference type="ChEBI" id="CHEBI:43474"/>
        <dbReference type="ChEBI" id="CHEBI:456216"/>
        <dbReference type="EC" id="5.6.2.4"/>
    </reaction>
</comment>
<keyword evidence="5" id="KW-0812">Transmembrane</keyword>
<evidence type="ECO:0000259" key="6">
    <source>
        <dbReference type="SMART" id="SM00382"/>
    </source>
</evidence>
<feature type="transmembrane region" description="Helical" evidence="5">
    <location>
        <begin position="40"/>
        <end position="60"/>
    </location>
</feature>
<evidence type="ECO:0000313" key="7">
    <source>
        <dbReference type="EMBL" id="HHP68354.1"/>
    </source>
</evidence>
<dbReference type="PANTHER" id="PTHR42957:SF1">
    <property type="entry name" value="HELICASE MJ1565-RELATED"/>
    <property type="match status" value="1"/>
</dbReference>
<comment type="caution">
    <text evidence="7">The sequence shown here is derived from an EMBL/GenBank/DDBJ whole genome shotgun (WGS) entry which is preliminary data.</text>
</comment>
<keyword evidence="5" id="KW-1133">Transmembrane helix</keyword>
<comment type="catalytic activity">
    <reaction evidence="3">
        <text>ATP + H2O = ADP + phosphate + H(+)</text>
        <dbReference type="Rhea" id="RHEA:13065"/>
        <dbReference type="ChEBI" id="CHEBI:15377"/>
        <dbReference type="ChEBI" id="CHEBI:15378"/>
        <dbReference type="ChEBI" id="CHEBI:30616"/>
        <dbReference type="ChEBI" id="CHEBI:43474"/>
        <dbReference type="ChEBI" id="CHEBI:456216"/>
        <dbReference type="EC" id="5.6.2.3"/>
    </reaction>
</comment>
<dbReference type="InterPro" id="IPR003593">
    <property type="entry name" value="AAA+_ATPase"/>
</dbReference>
<dbReference type="Gene3D" id="3.40.50.300">
    <property type="entry name" value="P-loop containing nucleotide triphosphate hydrolases"/>
    <property type="match status" value="2"/>
</dbReference>
<gene>
    <name evidence="7" type="ORF">ENM60_06215</name>
</gene>
<dbReference type="EMBL" id="DRYK01000078">
    <property type="protein sequence ID" value="HHP68354.1"/>
    <property type="molecule type" value="Genomic_DNA"/>
</dbReference>
<dbReference type="GO" id="GO:0043138">
    <property type="term" value="F:3'-5' DNA helicase activity"/>
    <property type="evidence" value="ECO:0007669"/>
    <property type="project" value="UniProtKB-EC"/>
</dbReference>
<dbReference type="PANTHER" id="PTHR42957">
    <property type="entry name" value="HELICASE MJ1565-RELATED"/>
    <property type="match status" value="1"/>
</dbReference>
<evidence type="ECO:0000256" key="2">
    <source>
        <dbReference type="ARBA" id="ARBA00034617"/>
    </source>
</evidence>
<evidence type="ECO:0000256" key="3">
    <source>
        <dbReference type="ARBA" id="ARBA00048954"/>
    </source>
</evidence>
<accession>A0A7J3Y032</accession>
<evidence type="ECO:0000256" key="5">
    <source>
        <dbReference type="SAM" id="Phobius"/>
    </source>
</evidence>